<keyword evidence="3 6" id="KW-0812">Transmembrane</keyword>
<keyword evidence="4 6" id="KW-1133">Transmembrane helix</keyword>
<evidence type="ECO:0000256" key="2">
    <source>
        <dbReference type="ARBA" id="ARBA00022475"/>
    </source>
</evidence>
<evidence type="ECO:0000259" key="7">
    <source>
        <dbReference type="Pfam" id="PF06271"/>
    </source>
</evidence>
<dbReference type="AlphaFoldDB" id="A0A1I3ZB97"/>
<evidence type="ECO:0000256" key="6">
    <source>
        <dbReference type="SAM" id="Phobius"/>
    </source>
</evidence>
<accession>A0A1I3ZB97</accession>
<keyword evidence="2" id="KW-1003">Cell membrane</keyword>
<dbReference type="Pfam" id="PF14237">
    <property type="entry name" value="GYF_2"/>
    <property type="match status" value="1"/>
</dbReference>
<evidence type="ECO:0000313" key="9">
    <source>
        <dbReference type="EMBL" id="SFK41374.1"/>
    </source>
</evidence>
<keyword evidence="10" id="KW-1185">Reference proteome</keyword>
<gene>
    <name evidence="9" type="ORF">SAMN05192579_102306</name>
</gene>
<evidence type="ECO:0000313" key="10">
    <source>
        <dbReference type="Proteomes" id="UP000198725"/>
    </source>
</evidence>
<name>A0A1I3ZB97_9GAMM</name>
<feature type="transmembrane region" description="Helical" evidence="6">
    <location>
        <begin position="205"/>
        <end position="224"/>
    </location>
</feature>
<evidence type="ECO:0000256" key="5">
    <source>
        <dbReference type="ARBA" id="ARBA00023136"/>
    </source>
</evidence>
<dbReference type="InterPro" id="IPR010432">
    <property type="entry name" value="RDD"/>
</dbReference>
<dbReference type="PANTHER" id="PTHR36115">
    <property type="entry name" value="PROLINE-RICH ANTIGEN HOMOLOG-RELATED"/>
    <property type="match status" value="1"/>
</dbReference>
<proteinExistence type="predicted"/>
<feature type="transmembrane region" description="Helical" evidence="6">
    <location>
        <begin position="104"/>
        <end position="127"/>
    </location>
</feature>
<dbReference type="Pfam" id="PF06271">
    <property type="entry name" value="RDD"/>
    <property type="match status" value="1"/>
</dbReference>
<organism evidence="9 10">
    <name type="scientific">Rhodanobacter glycinis</name>
    <dbReference type="NCBI Taxonomy" id="582702"/>
    <lineage>
        <taxon>Bacteria</taxon>
        <taxon>Pseudomonadati</taxon>
        <taxon>Pseudomonadota</taxon>
        <taxon>Gammaproteobacteria</taxon>
        <taxon>Lysobacterales</taxon>
        <taxon>Rhodanobacteraceae</taxon>
        <taxon>Rhodanobacter</taxon>
    </lineage>
</organism>
<evidence type="ECO:0000259" key="8">
    <source>
        <dbReference type="Pfam" id="PF14237"/>
    </source>
</evidence>
<evidence type="ECO:0000256" key="4">
    <source>
        <dbReference type="ARBA" id="ARBA00022989"/>
    </source>
</evidence>
<dbReference type="Proteomes" id="UP000198725">
    <property type="component" value="Unassembled WGS sequence"/>
</dbReference>
<reference evidence="10" key="1">
    <citation type="submission" date="2016-10" db="EMBL/GenBank/DDBJ databases">
        <authorList>
            <person name="Varghese N."/>
            <person name="Submissions S."/>
        </authorList>
    </citation>
    <scope>NUCLEOTIDE SEQUENCE [LARGE SCALE GENOMIC DNA]</scope>
    <source>
        <strain evidence="10">MO64</strain>
    </source>
</reference>
<dbReference type="EMBL" id="FOSR01000002">
    <property type="protein sequence ID" value="SFK41374.1"/>
    <property type="molecule type" value="Genomic_DNA"/>
</dbReference>
<feature type="transmembrane region" description="Helical" evidence="6">
    <location>
        <begin position="147"/>
        <end position="165"/>
    </location>
</feature>
<evidence type="ECO:0000256" key="1">
    <source>
        <dbReference type="ARBA" id="ARBA00004651"/>
    </source>
</evidence>
<comment type="subcellular location">
    <subcellularLocation>
        <location evidence="1">Cell membrane</location>
        <topology evidence="1">Multi-pass membrane protein</topology>
    </subcellularLocation>
</comment>
<dbReference type="RefSeq" id="WP_008211234.1">
    <property type="nucleotide sequence ID" value="NZ_FOSR01000002.1"/>
</dbReference>
<feature type="domain" description="GYF" evidence="8">
    <location>
        <begin position="5"/>
        <end position="47"/>
    </location>
</feature>
<dbReference type="PANTHER" id="PTHR36115:SF4">
    <property type="entry name" value="MEMBRANE PROTEIN"/>
    <property type="match status" value="1"/>
</dbReference>
<dbReference type="GO" id="GO:0005886">
    <property type="term" value="C:plasma membrane"/>
    <property type="evidence" value="ECO:0007669"/>
    <property type="project" value="UniProtKB-SubCell"/>
</dbReference>
<sequence length="263" mass="28563">MEVWIGRDGERHGPYKEADVRQWLRSGQVSREDLAWYDGLADWQPLSVLFPDEVRAPAPAPAEASETPAFTAPPVAAPLPRTTSAALEDYAGFWKRFGAWVIDYLILMVPITIIAVSMGATAAFEHFMAQMHSGTAPAVAAAEYGKAVRPATIIAMIIGFIYYVAFECSKLQATPGKLAVGMRVTDLNGQRLGVGRSVARNVIRLVNVITALLPFICYIVTAWTERKQGLHDMMAKTLVLNGRASEFHDAPVQPSTGGGSFNA</sequence>
<dbReference type="InterPro" id="IPR051791">
    <property type="entry name" value="Pra-immunoreactive"/>
</dbReference>
<keyword evidence="5 6" id="KW-0472">Membrane</keyword>
<feature type="domain" description="RDD" evidence="7">
    <location>
        <begin position="90"/>
        <end position="236"/>
    </location>
</feature>
<protein>
    <submittedName>
        <fullName evidence="9">Uncharacterized membrane protein YckC, RDD family</fullName>
    </submittedName>
</protein>
<evidence type="ECO:0000256" key="3">
    <source>
        <dbReference type="ARBA" id="ARBA00022692"/>
    </source>
</evidence>
<dbReference type="InterPro" id="IPR025640">
    <property type="entry name" value="GYF_2"/>
</dbReference>